<keyword evidence="7" id="KW-0472">Membrane</keyword>
<keyword evidence="4" id="KW-0238">DNA-binding</keyword>
<evidence type="ECO:0000256" key="4">
    <source>
        <dbReference type="ARBA" id="ARBA00023125"/>
    </source>
</evidence>
<dbReference type="Pfam" id="PF01580">
    <property type="entry name" value="FtsK_SpoIIIE"/>
    <property type="match status" value="1"/>
</dbReference>
<feature type="region of interest" description="Disordered" evidence="6">
    <location>
        <begin position="272"/>
        <end position="370"/>
    </location>
</feature>
<dbReference type="RefSeq" id="WP_186963669.1">
    <property type="nucleotide sequence ID" value="NZ_JACOPR010000004.1"/>
</dbReference>
<dbReference type="InterPro" id="IPR036390">
    <property type="entry name" value="WH_DNA-bd_sf"/>
</dbReference>
<dbReference type="EMBL" id="JACOPR010000004">
    <property type="protein sequence ID" value="MBC5730803.1"/>
    <property type="molecule type" value="Genomic_DNA"/>
</dbReference>
<dbReference type="InterPro" id="IPR036388">
    <property type="entry name" value="WH-like_DNA-bd_sf"/>
</dbReference>
<dbReference type="InterPro" id="IPR002543">
    <property type="entry name" value="FtsK_dom"/>
</dbReference>
<feature type="region of interest" description="Disordered" evidence="6">
    <location>
        <begin position="906"/>
        <end position="939"/>
    </location>
</feature>
<comment type="caution">
    <text evidence="9">The sequence shown here is derived from an EMBL/GenBank/DDBJ whole genome shotgun (WGS) entry which is preliminary data.</text>
</comment>
<feature type="binding site" evidence="5">
    <location>
        <begin position="571"/>
        <end position="578"/>
    </location>
    <ligand>
        <name>ATP</name>
        <dbReference type="ChEBI" id="CHEBI:30616"/>
    </ligand>
</feature>
<evidence type="ECO:0000313" key="9">
    <source>
        <dbReference type="EMBL" id="MBC5730803.1"/>
    </source>
</evidence>
<dbReference type="Pfam" id="PF17854">
    <property type="entry name" value="FtsK_alpha"/>
    <property type="match status" value="1"/>
</dbReference>
<feature type="transmembrane region" description="Helical" evidence="7">
    <location>
        <begin position="58"/>
        <end position="77"/>
    </location>
</feature>
<keyword evidence="7" id="KW-1133">Transmembrane helix</keyword>
<dbReference type="Gene3D" id="1.10.10.10">
    <property type="entry name" value="Winged helix-like DNA-binding domain superfamily/Winged helix DNA-binding domain"/>
    <property type="match status" value="1"/>
</dbReference>
<sequence>MATAQKKSSGGKRAAPRSGTKRSGGTSRASSGAGKSRASGGSRKKSGASAPKPIRRGVGALICLLLAIFAALGYFQVKALFIDFFVGGVKGLIGYGFLLLPPMLLVASGILAFHRGRPVQLRVWCTLLLPVVFGALLHLLLSKGTYAWDLKLFQTLWKEGEALQSGGVVSGILALSFGAIFSKFGAGIVFLLTGALLVMGAARVTLADIVDYIRDRPAYEEEELPPRREKKPAPAPAPRGRGSAEIDIPVDEGPLVGKAPVSSPLFTKKGKFFNQKPSVPTPDEVLAGRDRVQPPEPTVPVLSKPEPAPVQPEAEVEEPAAEVQAPVPERVEEPVVQPAPEPKPPLGLFRRESPPEPAPLPVEESEPVRPPMPPMPEIQREPAVTAPKAKAEETARAAAEVSRDITQSLEREEVGPEYQYPPIDLLQQSRGVSASDMAGELQANQLRLADTIHSFGIDAAIVDAVRGPSVTRYELELAQGVRMNKLTNLTDDIALALGATGVRIAPIPGKISMVGIEVPNKLVAPVGIRDVIDSREFRESPSKVSFAVGKDISNRCVVCNIGKLPHLLIAGTTGSGKSVCTNSLIISLLYKATPEEVRLIMVDPKMVELGIYNGIPHLLIPVVTDPKKAAGALQWAVTEMMKRYRSFAEVGVRDLKSYNALAERTEGMKKMPSVVVVIDELADLMLVAAKEVEESICRVAQMGRASGMHLIIATQRPSADVITGLMKANIPSRIAFAVQSSLDSRIILDTTGAEKLVGRGDMLYFPLGSGKPQRVQGCFISDEEVASVVEFVKRSGTAEYDEEVLHEIEQNAAAKDKGNKGGGESAVDSSEDDYDELLPNAIEVVVETGMASVSMLQRRLKLGYSRAARLVDQMEEKGVVGPFEGSKPRQVLISKAQWQEMQYKQNMPAGASPMSEPVPEELEFERDAIEQAPPFDLDD</sequence>
<keyword evidence="7" id="KW-0812">Transmembrane</keyword>
<dbReference type="PROSITE" id="PS50901">
    <property type="entry name" value="FTSK"/>
    <property type="match status" value="1"/>
</dbReference>
<feature type="domain" description="FtsK" evidence="8">
    <location>
        <begin position="554"/>
        <end position="745"/>
    </location>
</feature>
<dbReference type="Proteomes" id="UP000660021">
    <property type="component" value="Unassembled WGS sequence"/>
</dbReference>
<feature type="transmembrane region" description="Helical" evidence="7">
    <location>
        <begin position="121"/>
        <end position="142"/>
    </location>
</feature>
<dbReference type="SUPFAM" id="SSF52540">
    <property type="entry name" value="P-loop containing nucleoside triphosphate hydrolases"/>
    <property type="match status" value="1"/>
</dbReference>
<dbReference type="PANTHER" id="PTHR22683:SF41">
    <property type="entry name" value="DNA TRANSLOCASE FTSK"/>
    <property type="match status" value="1"/>
</dbReference>
<evidence type="ECO:0000256" key="7">
    <source>
        <dbReference type="SAM" id="Phobius"/>
    </source>
</evidence>
<dbReference type="SMART" id="SM00382">
    <property type="entry name" value="AAA"/>
    <property type="match status" value="1"/>
</dbReference>
<comment type="similarity">
    <text evidence="1">Belongs to the FtsK/SpoIIIE/SftA family.</text>
</comment>
<dbReference type="InterPro" id="IPR050206">
    <property type="entry name" value="FtsK/SpoIIIE/SftA"/>
</dbReference>
<dbReference type="InterPro" id="IPR041027">
    <property type="entry name" value="FtsK_alpha"/>
</dbReference>
<evidence type="ECO:0000256" key="2">
    <source>
        <dbReference type="ARBA" id="ARBA00022741"/>
    </source>
</evidence>
<feature type="region of interest" description="Disordered" evidence="6">
    <location>
        <begin position="221"/>
        <end position="251"/>
    </location>
</feature>
<feature type="transmembrane region" description="Helical" evidence="7">
    <location>
        <begin position="188"/>
        <end position="206"/>
    </location>
</feature>
<dbReference type="SUPFAM" id="SSF46785">
    <property type="entry name" value="Winged helix' DNA-binding domain"/>
    <property type="match status" value="1"/>
</dbReference>
<evidence type="ECO:0000259" key="8">
    <source>
        <dbReference type="PROSITE" id="PS50901"/>
    </source>
</evidence>
<feature type="transmembrane region" description="Helical" evidence="7">
    <location>
        <begin position="162"/>
        <end position="181"/>
    </location>
</feature>
<keyword evidence="3 5" id="KW-0067">ATP-binding</keyword>
<accession>A0ABR7HTI3</accession>
<keyword evidence="2 5" id="KW-0547">Nucleotide-binding</keyword>
<dbReference type="Pfam" id="PF09397">
    <property type="entry name" value="FtsK_gamma"/>
    <property type="match status" value="1"/>
</dbReference>
<dbReference type="Gene3D" id="3.40.50.300">
    <property type="entry name" value="P-loop containing nucleotide triphosphate hydrolases"/>
    <property type="match status" value="1"/>
</dbReference>
<dbReference type="InterPro" id="IPR027417">
    <property type="entry name" value="P-loop_NTPase"/>
</dbReference>
<dbReference type="CDD" id="cd01127">
    <property type="entry name" value="TrwB_TraG_TraD_VirD4"/>
    <property type="match status" value="1"/>
</dbReference>
<dbReference type="Gene3D" id="3.30.980.40">
    <property type="match status" value="1"/>
</dbReference>
<evidence type="ECO:0000313" key="10">
    <source>
        <dbReference type="Proteomes" id="UP000660021"/>
    </source>
</evidence>
<evidence type="ECO:0000256" key="5">
    <source>
        <dbReference type="PROSITE-ProRule" id="PRU00289"/>
    </source>
</evidence>
<protein>
    <submittedName>
        <fullName evidence="9">DNA translocase FtsK</fullName>
    </submittedName>
</protein>
<feature type="compositionally biased region" description="Low complexity" evidence="6">
    <location>
        <begin position="321"/>
        <end position="336"/>
    </location>
</feature>
<reference evidence="9 10" key="1">
    <citation type="submission" date="2020-08" db="EMBL/GenBank/DDBJ databases">
        <title>Genome public.</title>
        <authorList>
            <person name="Liu C."/>
            <person name="Sun Q."/>
        </authorList>
    </citation>
    <scope>NUCLEOTIDE SEQUENCE [LARGE SCALE GENOMIC DNA]</scope>
    <source>
        <strain evidence="9 10">New-38</strain>
    </source>
</reference>
<feature type="region of interest" description="Disordered" evidence="6">
    <location>
        <begin position="811"/>
        <end position="832"/>
    </location>
</feature>
<feature type="transmembrane region" description="Helical" evidence="7">
    <location>
        <begin position="92"/>
        <end position="114"/>
    </location>
</feature>
<organism evidence="9 10">
    <name type="scientific">Pseudoflavonifractor hominis</name>
    <dbReference type="NCBI Taxonomy" id="2763059"/>
    <lineage>
        <taxon>Bacteria</taxon>
        <taxon>Bacillati</taxon>
        <taxon>Bacillota</taxon>
        <taxon>Clostridia</taxon>
        <taxon>Eubacteriales</taxon>
        <taxon>Oscillospiraceae</taxon>
        <taxon>Pseudoflavonifractor</taxon>
    </lineage>
</organism>
<dbReference type="PANTHER" id="PTHR22683">
    <property type="entry name" value="SPORULATION PROTEIN RELATED"/>
    <property type="match status" value="1"/>
</dbReference>
<keyword evidence="10" id="KW-1185">Reference proteome</keyword>
<feature type="compositionally biased region" description="Low complexity" evidence="6">
    <location>
        <begin position="17"/>
        <end position="41"/>
    </location>
</feature>
<dbReference type="InterPro" id="IPR003593">
    <property type="entry name" value="AAA+_ATPase"/>
</dbReference>
<name>A0ABR7HTI3_9FIRM</name>
<dbReference type="InterPro" id="IPR018541">
    <property type="entry name" value="Ftsk_gamma"/>
</dbReference>
<dbReference type="SMART" id="SM00843">
    <property type="entry name" value="Ftsk_gamma"/>
    <property type="match status" value="1"/>
</dbReference>
<evidence type="ECO:0000256" key="1">
    <source>
        <dbReference type="ARBA" id="ARBA00006474"/>
    </source>
</evidence>
<evidence type="ECO:0000256" key="6">
    <source>
        <dbReference type="SAM" id="MobiDB-lite"/>
    </source>
</evidence>
<feature type="region of interest" description="Disordered" evidence="6">
    <location>
        <begin position="1"/>
        <end position="51"/>
    </location>
</feature>
<evidence type="ECO:0000256" key="3">
    <source>
        <dbReference type="ARBA" id="ARBA00022840"/>
    </source>
</evidence>
<gene>
    <name evidence="9" type="ORF">H8S34_08155</name>
</gene>
<proteinExistence type="inferred from homology"/>